<gene>
    <name evidence="1" type="ORF">RIB2604_01901620</name>
</gene>
<dbReference type="EMBL" id="BCWF01000019">
    <property type="protein sequence ID" value="GAT25209.1"/>
    <property type="molecule type" value="Genomic_DNA"/>
</dbReference>
<evidence type="ECO:0000313" key="1">
    <source>
        <dbReference type="EMBL" id="GAT25209.1"/>
    </source>
</evidence>
<comment type="caution">
    <text evidence="1">The sequence shown here is derived from an EMBL/GenBank/DDBJ whole genome shotgun (WGS) entry which is preliminary data.</text>
</comment>
<proteinExistence type="predicted"/>
<dbReference type="AlphaFoldDB" id="A0A146FI37"/>
<evidence type="ECO:0000313" key="2">
    <source>
        <dbReference type="Proteomes" id="UP000075230"/>
    </source>
</evidence>
<organism evidence="1 2">
    <name type="scientific">Aspergillus kawachii</name>
    <name type="common">White koji mold</name>
    <name type="synonym">Aspergillus awamori var. kawachi</name>
    <dbReference type="NCBI Taxonomy" id="1069201"/>
    <lineage>
        <taxon>Eukaryota</taxon>
        <taxon>Fungi</taxon>
        <taxon>Dikarya</taxon>
        <taxon>Ascomycota</taxon>
        <taxon>Pezizomycotina</taxon>
        <taxon>Eurotiomycetes</taxon>
        <taxon>Eurotiomycetidae</taxon>
        <taxon>Eurotiales</taxon>
        <taxon>Aspergillaceae</taxon>
        <taxon>Aspergillus</taxon>
        <taxon>Aspergillus subgen. Circumdati</taxon>
    </lineage>
</organism>
<protein>
    <submittedName>
        <fullName evidence="1">Dynamin family protein</fullName>
    </submittedName>
</protein>
<name>A0A146FI37_ASPKA</name>
<reference evidence="2" key="2">
    <citation type="submission" date="2016-02" db="EMBL/GenBank/DDBJ databases">
        <title>Genome sequencing of Aspergillus luchuensis NBRC 4314.</title>
        <authorList>
            <person name="Yamada O."/>
        </authorList>
    </citation>
    <scope>NUCLEOTIDE SEQUENCE [LARGE SCALE GENOMIC DNA]</scope>
    <source>
        <strain evidence="2">RIB 2604</strain>
    </source>
</reference>
<accession>A0A146FI37</accession>
<dbReference type="Proteomes" id="UP000075230">
    <property type="component" value="Unassembled WGS sequence"/>
</dbReference>
<sequence>MSFRQRQNLSGMLTGLLVAQYVFKNPLTHDLDHGLVIPNRLRSSVAEREAMAVPWTVVMELPSTH</sequence>
<reference evidence="1 2" key="1">
    <citation type="journal article" date="2016" name="DNA Res.">
        <title>Genome sequence of Aspergillus luchuensis NBRC 4314.</title>
        <authorList>
            <person name="Yamada O."/>
            <person name="Machida M."/>
            <person name="Hosoyama A."/>
            <person name="Goto M."/>
            <person name="Takahashi T."/>
            <person name="Futagami T."/>
            <person name="Yamagata Y."/>
            <person name="Takeuchi M."/>
            <person name="Kobayashi T."/>
            <person name="Koike H."/>
            <person name="Abe K."/>
            <person name="Asai K."/>
            <person name="Arita M."/>
            <person name="Fujita N."/>
            <person name="Fukuda K."/>
            <person name="Higa K."/>
            <person name="Horikawa H."/>
            <person name="Ishikawa T."/>
            <person name="Jinno K."/>
            <person name="Kato Y."/>
            <person name="Kirimura K."/>
            <person name="Mizutani O."/>
            <person name="Nakasone K."/>
            <person name="Sano M."/>
            <person name="Shiraishi Y."/>
            <person name="Tsukahara M."/>
            <person name="Gomi K."/>
        </authorList>
    </citation>
    <scope>NUCLEOTIDE SEQUENCE [LARGE SCALE GENOMIC DNA]</scope>
    <source>
        <strain evidence="1 2">RIB 2604</strain>
    </source>
</reference>